<dbReference type="GO" id="GO:0005634">
    <property type="term" value="C:nucleus"/>
    <property type="evidence" value="ECO:0007669"/>
    <property type="project" value="UniProtKB-SubCell"/>
</dbReference>
<dbReference type="InterPro" id="IPR026541">
    <property type="entry name" value="MRG_dom"/>
</dbReference>
<evidence type="ECO:0000256" key="1">
    <source>
        <dbReference type="ARBA" id="ARBA00004123"/>
    </source>
</evidence>
<comment type="subcellular location">
    <subcellularLocation>
        <location evidence="1">Nucleus</location>
    </subcellularLocation>
</comment>
<reference evidence="7" key="1">
    <citation type="journal article" date="2023" name="G3 (Bethesda)">
        <title>Whole genome assemblies of Zophobas morio and Tenebrio molitor.</title>
        <authorList>
            <person name="Kaur S."/>
            <person name="Stinson S.A."/>
            <person name="diCenzo G.C."/>
        </authorList>
    </citation>
    <scope>NUCLEOTIDE SEQUENCE</scope>
    <source>
        <strain evidence="7">QUZm001</strain>
    </source>
</reference>
<dbReference type="Pfam" id="PF05712">
    <property type="entry name" value="MRG"/>
    <property type="match status" value="1"/>
</dbReference>
<feature type="domain" description="MRG" evidence="6">
    <location>
        <begin position="42"/>
        <end position="105"/>
    </location>
</feature>
<dbReference type="Proteomes" id="UP001168821">
    <property type="component" value="Unassembled WGS sequence"/>
</dbReference>
<keyword evidence="3" id="KW-0805">Transcription regulation</keyword>
<keyword evidence="2" id="KW-0156">Chromatin regulator</keyword>
<sequence>MLSSGQLCNCRFAFSTDSGTSDSCGSMSRALSFRLVPEHVYSQQPPPPCLVYGAVHLTRLFVKLPELLNASGIDENKWKTLLQHLDLFIDYLNDHREWFGEKFYIDK</sequence>
<keyword evidence="8" id="KW-1185">Reference proteome</keyword>
<comment type="caution">
    <text evidence="7">The sequence shown here is derived from an EMBL/GenBank/DDBJ whole genome shotgun (WGS) entry which is preliminary data.</text>
</comment>
<dbReference type="PANTHER" id="PTHR10880">
    <property type="entry name" value="MORTALITY FACTOR 4-LIKE PROTEIN"/>
    <property type="match status" value="1"/>
</dbReference>
<dbReference type="Gene3D" id="1.10.274.30">
    <property type="entry name" value="MRG domain"/>
    <property type="match status" value="1"/>
</dbReference>
<dbReference type="GO" id="GO:0035267">
    <property type="term" value="C:NuA4 histone acetyltransferase complex"/>
    <property type="evidence" value="ECO:0007669"/>
    <property type="project" value="TreeGrafter"/>
</dbReference>
<dbReference type="AlphaFoldDB" id="A0AA38HR52"/>
<dbReference type="GO" id="GO:0072487">
    <property type="term" value="C:MSL complex"/>
    <property type="evidence" value="ECO:0007669"/>
    <property type="project" value="TreeGrafter"/>
</dbReference>
<dbReference type="EMBL" id="JALNTZ010000009">
    <property type="protein sequence ID" value="KAJ3641606.1"/>
    <property type="molecule type" value="Genomic_DNA"/>
</dbReference>
<evidence type="ECO:0000313" key="8">
    <source>
        <dbReference type="Proteomes" id="UP001168821"/>
    </source>
</evidence>
<keyword evidence="4" id="KW-0804">Transcription</keyword>
<evidence type="ECO:0000259" key="6">
    <source>
        <dbReference type="Pfam" id="PF05712"/>
    </source>
</evidence>
<evidence type="ECO:0000313" key="7">
    <source>
        <dbReference type="EMBL" id="KAJ3641606.1"/>
    </source>
</evidence>
<evidence type="ECO:0000256" key="3">
    <source>
        <dbReference type="ARBA" id="ARBA00023015"/>
    </source>
</evidence>
<evidence type="ECO:0000256" key="2">
    <source>
        <dbReference type="ARBA" id="ARBA00022853"/>
    </source>
</evidence>
<accession>A0AA38HR52</accession>
<dbReference type="GO" id="GO:0006355">
    <property type="term" value="P:regulation of DNA-templated transcription"/>
    <property type="evidence" value="ECO:0007669"/>
    <property type="project" value="InterPro"/>
</dbReference>
<protein>
    <recommendedName>
        <fullName evidence="6">MRG domain-containing protein</fullName>
    </recommendedName>
</protein>
<evidence type="ECO:0000256" key="4">
    <source>
        <dbReference type="ARBA" id="ARBA00023163"/>
    </source>
</evidence>
<dbReference type="InterPro" id="IPR008676">
    <property type="entry name" value="MRG"/>
</dbReference>
<proteinExistence type="predicted"/>
<organism evidence="7 8">
    <name type="scientific">Zophobas morio</name>
    <dbReference type="NCBI Taxonomy" id="2755281"/>
    <lineage>
        <taxon>Eukaryota</taxon>
        <taxon>Metazoa</taxon>
        <taxon>Ecdysozoa</taxon>
        <taxon>Arthropoda</taxon>
        <taxon>Hexapoda</taxon>
        <taxon>Insecta</taxon>
        <taxon>Pterygota</taxon>
        <taxon>Neoptera</taxon>
        <taxon>Endopterygota</taxon>
        <taxon>Coleoptera</taxon>
        <taxon>Polyphaga</taxon>
        <taxon>Cucujiformia</taxon>
        <taxon>Tenebrionidae</taxon>
        <taxon>Zophobas</taxon>
    </lineage>
</organism>
<dbReference type="InterPro" id="IPR038217">
    <property type="entry name" value="MRG_C_sf"/>
</dbReference>
<name>A0AA38HR52_9CUCU</name>
<gene>
    <name evidence="7" type="ORF">Zmor_028106</name>
</gene>
<dbReference type="PROSITE" id="PS51640">
    <property type="entry name" value="MRG"/>
    <property type="match status" value="1"/>
</dbReference>
<keyword evidence="5" id="KW-0539">Nucleus</keyword>
<evidence type="ECO:0000256" key="5">
    <source>
        <dbReference type="ARBA" id="ARBA00023242"/>
    </source>
</evidence>
<dbReference type="PANTHER" id="PTHR10880:SF15">
    <property type="entry name" value="MSL COMPLEX SUBUNIT 3"/>
    <property type="match status" value="1"/>
</dbReference>
<dbReference type="GO" id="GO:0006325">
    <property type="term" value="P:chromatin organization"/>
    <property type="evidence" value="ECO:0007669"/>
    <property type="project" value="UniProtKB-KW"/>
</dbReference>